<dbReference type="AlphaFoldDB" id="A0A507DXN9"/>
<evidence type="ECO:0000313" key="6">
    <source>
        <dbReference type="Proteomes" id="UP000320333"/>
    </source>
</evidence>
<comment type="caution">
    <text evidence="5">The sequence shown here is derived from an EMBL/GenBank/DDBJ whole genome shotgun (WGS) entry which is preliminary data.</text>
</comment>
<evidence type="ECO:0000256" key="3">
    <source>
        <dbReference type="SAM" id="MobiDB-lite"/>
    </source>
</evidence>
<dbReference type="InterPro" id="IPR032675">
    <property type="entry name" value="LRR_dom_sf"/>
</dbReference>
<dbReference type="FunFam" id="3.80.10.10:FF:000041">
    <property type="entry name" value="LRR receptor-like serine/threonine-protein kinase ERECTA"/>
    <property type="match status" value="2"/>
</dbReference>
<gene>
    <name evidence="5" type="ORF">CcCBS67573_g09339</name>
</gene>
<dbReference type="Gene3D" id="3.80.10.10">
    <property type="entry name" value="Ribonuclease Inhibitor"/>
    <property type="match status" value="2"/>
</dbReference>
<dbReference type="OrthoDB" id="676979at2759"/>
<feature type="domain" description="F-box" evidence="4">
    <location>
        <begin position="170"/>
        <end position="217"/>
    </location>
</feature>
<sequence length="552" mass="61671">MIMAWIRTPKNTPILPNPNLIMKSKLDSESNPENCVAHKAKHRAVTWKFEARLVTVTLFASQVRSWKNPLPANLQSKSMKRRRTAPNSESKRNAATPRAVSDALPVPPAETNTATTLATILHTLETMQATMSSMQTEVTDIKESQLSIISAQRDLSNQVLDLQKHKEKLFLSLQDLPLELIVQIFAWIPVRTVFKYRRLSRMINQCLLTSQFAVLNMRTSDFQKKSRFLRGSNHGIGWLWLLVPPSYQTVVARAMAPHAKGIGGYDFCPAHYKKVTMSLPNSISCLTAVEEIILETNTLIGKIPDVIGTLKNLTIVRLAGNSLTGALPSSLNLLSALQYLNLAENQLNGEFPPLPNLNSLESLKISRNCFTGPVPTVFGNSRKMALFHADHNHFSVIPASIGQLTNLVELSISGNRFSSEIPSELWNLGSLTFLEMSNCNMFGSLAGVGNLRNLEILDLANNRFSGEFPSREIYNLPLLEELHLVGNQFSGGKVLDMSLRDNKMTMCMDREFQRKYVIRQGFHKCHEQHGVVPFTGDISDSEVEDKPEIGRP</sequence>
<proteinExistence type="predicted"/>
<dbReference type="PANTHER" id="PTHR48009">
    <property type="entry name" value="LEUCINE-RICH REPEAT (LRR) FAMILY PROTEIN"/>
    <property type="match status" value="1"/>
</dbReference>
<dbReference type="InterPro" id="IPR053213">
    <property type="entry name" value="RLP29"/>
</dbReference>
<dbReference type="EMBL" id="QEAP01000798">
    <property type="protein sequence ID" value="TPX56513.1"/>
    <property type="molecule type" value="Genomic_DNA"/>
</dbReference>
<feature type="region of interest" description="Disordered" evidence="3">
    <location>
        <begin position="71"/>
        <end position="109"/>
    </location>
</feature>
<dbReference type="Proteomes" id="UP000320333">
    <property type="component" value="Unassembled WGS sequence"/>
</dbReference>
<dbReference type="SUPFAM" id="SSF52058">
    <property type="entry name" value="L domain-like"/>
    <property type="match status" value="1"/>
</dbReference>
<dbReference type="PANTHER" id="PTHR48009:SF4">
    <property type="entry name" value="LEUCINE-RICH REPEAT (LRR) FAMILY PROTEIN"/>
    <property type="match status" value="1"/>
</dbReference>
<keyword evidence="2" id="KW-0677">Repeat</keyword>
<protein>
    <recommendedName>
        <fullName evidence="4">F-box domain-containing protein</fullName>
    </recommendedName>
</protein>
<evidence type="ECO:0000259" key="4">
    <source>
        <dbReference type="PROSITE" id="PS50181"/>
    </source>
</evidence>
<reference evidence="5 6" key="1">
    <citation type="journal article" date="2019" name="Sci. Rep.">
        <title>Comparative genomics of chytrid fungi reveal insights into the obligate biotrophic and pathogenic lifestyle of Synchytrium endobioticum.</title>
        <authorList>
            <person name="van de Vossenberg B.T.L.H."/>
            <person name="Warris S."/>
            <person name="Nguyen H.D.T."/>
            <person name="van Gent-Pelzer M.P.E."/>
            <person name="Joly D.L."/>
            <person name="van de Geest H.C."/>
            <person name="Bonants P.J.M."/>
            <person name="Smith D.S."/>
            <person name="Levesque C.A."/>
            <person name="van der Lee T.A.J."/>
        </authorList>
    </citation>
    <scope>NUCLEOTIDE SEQUENCE [LARGE SCALE GENOMIC DNA]</scope>
    <source>
        <strain evidence="5 6">CBS 675.73</strain>
    </source>
</reference>
<dbReference type="SMART" id="SM00369">
    <property type="entry name" value="LRR_TYP"/>
    <property type="match status" value="4"/>
</dbReference>
<name>A0A507DXN9_9FUNG</name>
<dbReference type="InterPro" id="IPR003591">
    <property type="entry name" value="Leu-rich_rpt_typical-subtyp"/>
</dbReference>
<evidence type="ECO:0000256" key="2">
    <source>
        <dbReference type="ARBA" id="ARBA00022737"/>
    </source>
</evidence>
<dbReference type="InterPro" id="IPR001810">
    <property type="entry name" value="F-box_dom"/>
</dbReference>
<dbReference type="Pfam" id="PF00560">
    <property type="entry name" value="LRR_1"/>
    <property type="match status" value="4"/>
</dbReference>
<evidence type="ECO:0000256" key="1">
    <source>
        <dbReference type="ARBA" id="ARBA00022614"/>
    </source>
</evidence>
<evidence type="ECO:0000313" key="5">
    <source>
        <dbReference type="EMBL" id="TPX56513.1"/>
    </source>
</evidence>
<keyword evidence="1" id="KW-0433">Leucine-rich repeat</keyword>
<organism evidence="5 6">
    <name type="scientific">Chytriomyces confervae</name>
    <dbReference type="NCBI Taxonomy" id="246404"/>
    <lineage>
        <taxon>Eukaryota</taxon>
        <taxon>Fungi</taxon>
        <taxon>Fungi incertae sedis</taxon>
        <taxon>Chytridiomycota</taxon>
        <taxon>Chytridiomycota incertae sedis</taxon>
        <taxon>Chytridiomycetes</taxon>
        <taxon>Chytridiales</taxon>
        <taxon>Chytriomycetaceae</taxon>
        <taxon>Chytriomyces</taxon>
    </lineage>
</organism>
<dbReference type="InterPro" id="IPR001611">
    <property type="entry name" value="Leu-rich_rpt"/>
</dbReference>
<keyword evidence="6" id="KW-1185">Reference proteome</keyword>
<accession>A0A507DXN9</accession>
<dbReference type="PROSITE" id="PS50181">
    <property type="entry name" value="FBOX"/>
    <property type="match status" value="1"/>
</dbReference>